<dbReference type="Pfam" id="PF07980">
    <property type="entry name" value="SusD_RagB"/>
    <property type="match status" value="1"/>
</dbReference>
<evidence type="ECO:0000313" key="9">
    <source>
        <dbReference type="Proteomes" id="UP000646484"/>
    </source>
</evidence>
<feature type="domain" description="RagB/SusD" evidence="6">
    <location>
        <begin position="276"/>
        <end position="486"/>
    </location>
</feature>
<evidence type="ECO:0000256" key="5">
    <source>
        <dbReference type="ARBA" id="ARBA00023237"/>
    </source>
</evidence>
<name>A0ABR7D684_9BACT</name>
<evidence type="ECO:0000256" key="1">
    <source>
        <dbReference type="ARBA" id="ARBA00004442"/>
    </source>
</evidence>
<sequence length="497" mass="56671">MKKIINIFGILWSVLLVSCGDFLEEYPRDLLYVNSISDLSELLVGDGYMISRETSDSDDEGETTIASWIHLMDDDVQLSSKPNYWDKLGSPVYIGYYEWLKLPSTDENGTVKHDYVWSGLYEHIASLNVILDEVEAFRDAGADYHRVKGEALFLRATYYFWLVNLYAKPYAAGTAATDLGVPIKVRSEVEDKDFVRDPVADVYNLIVEDLLKAISDLKGIVQASVYRANETAARALLSRVYLYMGEWEKCDSQCDTIMQATYRLQDLNTLKSGTSILSSKSTETIFSQGEYRLNAMVGYKTKTTYAISEDLKAAFYNQANDQRYKLGITIYSYGNYPSKFKKWSNGGVSDCNLIRYAEIYLNKAEALAMQDKEEGAKNVMNSFLATRYCAEGVPDIETKTGKDLVDFIRNERRLELCFEGHRWFDLRRYSVSPKYPDVKSIRHEVRVQSTGVACGYYELPAYPDGGWVLPIPTYELQFTDGNMVNNERPAPVYVEYE</sequence>
<keyword evidence="4" id="KW-0472">Membrane</keyword>
<keyword evidence="3" id="KW-0732">Signal</keyword>
<protein>
    <submittedName>
        <fullName evidence="8">RagB/SusD family nutrient uptake outer membrane protein</fullName>
    </submittedName>
</protein>
<comment type="similarity">
    <text evidence="2">Belongs to the SusD family.</text>
</comment>
<comment type="caution">
    <text evidence="8">The sequence shown here is derived from an EMBL/GenBank/DDBJ whole genome shotgun (WGS) entry which is preliminary data.</text>
</comment>
<evidence type="ECO:0000256" key="4">
    <source>
        <dbReference type="ARBA" id="ARBA00023136"/>
    </source>
</evidence>
<dbReference type="RefSeq" id="WP_186978520.1">
    <property type="nucleotide sequence ID" value="NZ_JACOOH010000011.1"/>
</dbReference>
<accession>A0ABR7D684</accession>
<proteinExistence type="inferred from homology"/>
<evidence type="ECO:0000313" key="8">
    <source>
        <dbReference type="EMBL" id="MBC5623478.1"/>
    </source>
</evidence>
<dbReference type="Gene3D" id="1.25.40.390">
    <property type="match status" value="1"/>
</dbReference>
<evidence type="ECO:0000259" key="7">
    <source>
        <dbReference type="Pfam" id="PF14322"/>
    </source>
</evidence>
<dbReference type="Pfam" id="PF14322">
    <property type="entry name" value="SusD-like_3"/>
    <property type="match status" value="1"/>
</dbReference>
<dbReference type="CDD" id="cd08977">
    <property type="entry name" value="SusD"/>
    <property type="match status" value="1"/>
</dbReference>
<dbReference type="InterPro" id="IPR011990">
    <property type="entry name" value="TPR-like_helical_dom_sf"/>
</dbReference>
<evidence type="ECO:0000256" key="3">
    <source>
        <dbReference type="ARBA" id="ARBA00022729"/>
    </source>
</evidence>
<dbReference type="InterPro" id="IPR033985">
    <property type="entry name" value="SusD-like_N"/>
</dbReference>
<dbReference type="EMBL" id="JACOOH010000011">
    <property type="protein sequence ID" value="MBC5623478.1"/>
    <property type="molecule type" value="Genomic_DNA"/>
</dbReference>
<keyword evidence="5" id="KW-0998">Cell outer membrane</keyword>
<evidence type="ECO:0000259" key="6">
    <source>
        <dbReference type="Pfam" id="PF07980"/>
    </source>
</evidence>
<evidence type="ECO:0000256" key="2">
    <source>
        <dbReference type="ARBA" id="ARBA00006275"/>
    </source>
</evidence>
<gene>
    <name evidence="8" type="ORF">H8S64_20485</name>
</gene>
<dbReference type="PROSITE" id="PS51257">
    <property type="entry name" value="PROKAR_LIPOPROTEIN"/>
    <property type="match status" value="1"/>
</dbReference>
<dbReference type="Proteomes" id="UP000646484">
    <property type="component" value="Unassembled WGS sequence"/>
</dbReference>
<comment type="subcellular location">
    <subcellularLocation>
        <location evidence="1">Cell outer membrane</location>
    </subcellularLocation>
</comment>
<reference evidence="8 9" key="1">
    <citation type="submission" date="2020-08" db="EMBL/GenBank/DDBJ databases">
        <title>Genome public.</title>
        <authorList>
            <person name="Liu C."/>
            <person name="Sun Q."/>
        </authorList>
    </citation>
    <scope>NUCLEOTIDE SEQUENCE [LARGE SCALE GENOMIC DNA]</scope>
    <source>
        <strain evidence="8 9">NSJ-56</strain>
    </source>
</reference>
<dbReference type="InterPro" id="IPR012944">
    <property type="entry name" value="SusD_RagB_dom"/>
</dbReference>
<keyword evidence="9" id="KW-1185">Reference proteome</keyword>
<feature type="domain" description="SusD-like N-terminal" evidence="7">
    <location>
        <begin position="111"/>
        <end position="242"/>
    </location>
</feature>
<dbReference type="SUPFAM" id="SSF48452">
    <property type="entry name" value="TPR-like"/>
    <property type="match status" value="1"/>
</dbReference>
<organism evidence="8 9">
    <name type="scientific">Butyricimonas hominis</name>
    <dbReference type="NCBI Taxonomy" id="2763032"/>
    <lineage>
        <taxon>Bacteria</taxon>
        <taxon>Pseudomonadati</taxon>
        <taxon>Bacteroidota</taxon>
        <taxon>Bacteroidia</taxon>
        <taxon>Bacteroidales</taxon>
        <taxon>Odoribacteraceae</taxon>
        <taxon>Butyricimonas</taxon>
    </lineage>
</organism>